<dbReference type="AlphaFoldDB" id="A0A1E4RG87"/>
<keyword evidence="1" id="KW-1133">Transmembrane helix</keyword>
<gene>
    <name evidence="3" type="ORF">HYPBUDRAFT_153685</name>
</gene>
<accession>A0A1E4RG87</accession>
<keyword evidence="1" id="KW-0812">Transmembrane</keyword>
<dbReference type="GeneID" id="30996218"/>
<name>A0A1E4RG87_9ASCO</name>
<dbReference type="InterPro" id="IPR048538">
    <property type="entry name" value="Rrn7_cyclin_C"/>
</dbReference>
<proteinExistence type="predicted"/>
<dbReference type="RefSeq" id="XP_020075298.1">
    <property type="nucleotide sequence ID" value="XM_020221669.1"/>
</dbReference>
<dbReference type="OrthoDB" id="428577at2759"/>
<dbReference type="Pfam" id="PF20645">
    <property type="entry name" value="Rrn7_cyclin_C"/>
    <property type="match status" value="1"/>
</dbReference>
<protein>
    <recommendedName>
        <fullName evidence="2">Rrn7/TAF1B C-terminal cyclin domain-containing protein</fullName>
    </recommendedName>
</protein>
<organism evidence="3 4">
    <name type="scientific">Hyphopichia burtonii NRRL Y-1933</name>
    <dbReference type="NCBI Taxonomy" id="984485"/>
    <lineage>
        <taxon>Eukaryota</taxon>
        <taxon>Fungi</taxon>
        <taxon>Dikarya</taxon>
        <taxon>Ascomycota</taxon>
        <taxon>Saccharomycotina</taxon>
        <taxon>Pichiomycetes</taxon>
        <taxon>Debaryomycetaceae</taxon>
        <taxon>Hyphopichia</taxon>
    </lineage>
</organism>
<evidence type="ECO:0000259" key="2">
    <source>
        <dbReference type="Pfam" id="PF20645"/>
    </source>
</evidence>
<reference evidence="4" key="1">
    <citation type="submission" date="2016-05" db="EMBL/GenBank/DDBJ databases">
        <title>Comparative genomics of biotechnologically important yeasts.</title>
        <authorList>
            <consortium name="DOE Joint Genome Institute"/>
            <person name="Riley R."/>
            <person name="Haridas S."/>
            <person name="Wolfe K.H."/>
            <person name="Lopes M.R."/>
            <person name="Hittinger C.T."/>
            <person name="Goker M."/>
            <person name="Salamov A."/>
            <person name="Wisecaver J."/>
            <person name="Long T.M."/>
            <person name="Aerts A.L."/>
            <person name="Barry K."/>
            <person name="Choi C."/>
            <person name="Clum A."/>
            <person name="Coughlan A.Y."/>
            <person name="Deshpande S."/>
            <person name="Douglass A.P."/>
            <person name="Hanson S.J."/>
            <person name="Klenk H.-P."/>
            <person name="Labutti K."/>
            <person name="Lapidus A."/>
            <person name="Lindquist E."/>
            <person name="Lipzen A."/>
            <person name="Meier-Kolthoff J.P."/>
            <person name="Ohm R.A."/>
            <person name="Otillar R.P."/>
            <person name="Pangilinan J."/>
            <person name="Peng Y."/>
            <person name="Rokas A."/>
            <person name="Rosa C.A."/>
            <person name="Scheuner C."/>
            <person name="Sibirny A.A."/>
            <person name="Slot J.C."/>
            <person name="Stielow J.B."/>
            <person name="Sun H."/>
            <person name="Kurtzman C.P."/>
            <person name="Blackwell M."/>
            <person name="Grigoriev I.V."/>
            <person name="Jeffries T.W."/>
        </authorList>
    </citation>
    <scope>NUCLEOTIDE SEQUENCE [LARGE SCALE GENOMIC DNA]</scope>
    <source>
        <strain evidence="4">NRRL Y-1933</strain>
    </source>
</reference>
<sequence length="330" mass="37788">MKRFPQEYFNRLEPARLPEQDIFVNKVLKLAPIILDSNTLTQSLNYYYPFIFRILSTCLLLPNAPELMVMIHRFCHQELKDQELTINYDADLTRADRFVQFPEVKLAGIIVFVIKLHFVFGGALCLSYKIDYNKWLSTVEKYDLQNEIPLIGSSTSSDLLSYSDTKITEYCKWVYNSIVPYAHKEADDPANQNDLAEEDHADIPLLEKRLYQIFNFDQSSFSLQEDEVTSSQTPLSNIDFISRIALLSSTSKLNRSIRAEDSQTIESFLIKKLADYINVSPTSIKKSYLIIESIIANSLSENANFEIINSSTKLSQRPRSASPSSEPFSA</sequence>
<keyword evidence="4" id="KW-1185">Reference proteome</keyword>
<keyword evidence="1" id="KW-0472">Membrane</keyword>
<feature type="domain" description="Rrn7/TAF1B C-terminal cyclin" evidence="2">
    <location>
        <begin position="17"/>
        <end position="177"/>
    </location>
</feature>
<dbReference type="EMBL" id="KV454543">
    <property type="protein sequence ID" value="ODV66231.1"/>
    <property type="molecule type" value="Genomic_DNA"/>
</dbReference>
<evidence type="ECO:0000313" key="4">
    <source>
        <dbReference type="Proteomes" id="UP000095085"/>
    </source>
</evidence>
<dbReference type="Proteomes" id="UP000095085">
    <property type="component" value="Unassembled WGS sequence"/>
</dbReference>
<evidence type="ECO:0000313" key="3">
    <source>
        <dbReference type="EMBL" id="ODV66231.1"/>
    </source>
</evidence>
<evidence type="ECO:0000256" key="1">
    <source>
        <dbReference type="SAM" id="Phobius"/>
    </source>
</evidence>
<feature type="transmembrane region" description="Helical" evidence="1">
    <location>
        <begin position="104"/>
        <end position="124"/>
    </location>
</feature>